<evidence type="ECO:0000313" key="9">
    <source>
        <dbReference type="EMBL" id="NQE35876.1"/>
    </source>
</evidence>
<dbReference type="EC" id="3.6.4.12" evidence="9"/>
<evidence type="ECO:0000256" key="5">
    <source>
        <dbReference type="ARBA" id="ARBA00022840"/>
    </source>
</evidence>
<proteinExistence type="inferred from homology"/>
<dbReference type="Gene3D" id="3.40.50.300">
    <property type="entry name" value="P-loop containing nucleotide triphosphate hydrolases"/>
    <property type="match status" value="3"/>
</dbReference>
<reference evidence="9 10" key="1">
    <citation type="journal article" date="2020" name="Sci. Rep.">
        <title>A novel cyanobacterial geosmin producer, revising GeoA distribution and dispersion patterns in Bacteria.</title>
        <authorList>
            <person name="Churro C."/>
            <person name="Semedo-Aguiar A.P."/>
            <person name="Silva A.D."/>
            <person name="Pereira-Leal J.B."/>
            <person name="Leite R.B."/>
        </authorList>
    </citation>
    <scope>NUCLEOTIDE SEQUENCE [LARGE SCALE GENOMIC DNA]</scope>
    <source>
        <strain evidence="9 10">IPMA8</strain>
    </source>
</reference>
<name>A0ABX2CZP5_9CYAN</name>
<dbReference type="PANTHER" id="PTHR43788:SF8">
    <property type="entry name" value="DNA-BINDING PROTEIN SMUBP-2"/>
    <property type="match status" value="1"/>
</dbReference>
<gene>
    <name evidence="9" type="primary">recD2</name>
    <name evidence="9" type="ORF">E5S67_03638</name>
</gene>
<evidence type="ECO:0000256" key="4">
    <source>
        <dbReference type="ARBA" id="ARBA00022806"/>
    </source>
</evidence>
<dbReference type="SUPFAM" id="SSF52540">
    <property type="entry name" value="P-loop containing nucleoside triphosphate hydrolases"/>
    <property type="match status" value="1"/>
</dbReference>
<comment type="similarity">
    <text evidence="1">Belongs to the DNA2/NAM7 helicase family.</text>
</comment>
<accession>A0ABX2CZP5</accession>
<keyword evidence="5" id="KW-0067">ATP-binding</keyword>
<evidence type="ECO:0000256" key="6">
    <source>
        <dbReference type="SAM" id="Coils"/>
    </source>
</evidence>
<organism evidence="9 10">
    <name type="scientific">Microcoleus asticus IPMA8</name>
    <dbReference type="NCBI Taxonomy" id="2563858"/>
    <lineage>
        <taxon>Bacteria</taxon>
        <taxon>Bacillati</taxon>
        <taxon>Cyanobacteriota</taxon>
        <taxon>Cyanophyceae</taxon>
        <taxon>Oscillatoriophycideae</taxon>
        <taxon>Oscillatoriales</taxon>
        <taxon>Microcoleaceae</taxon>
        <taxon>Microcoleus</taxon>
        <taxon>Microcoleus asticus</taxon>
    </lineage>
</organism>
<evidence type="ECO:0000259" key="8">
    <source>
        <dbReference type="Pfam" id="PF13087"/>
    </source>
</evidence>
<keyword evidence="4" id="KW-0347">Helicase</keyword>
<feature type="domain" description="DNA2/NAM7 helicase-like C-terminal" evidence="8">
    <location>
        <begin position="800"/>
        <end position="910"/>
    </location>
</feature>
<keyword evidence="10" id="KW-1185">Reference proteome</keyword>
<comment type="caution">
    <text evidence="9">The sequence shown here is derived from an EMBL/GenBank/DDBJ whole genome shotgun (WGS) entry which is preliminary data.</text>
</comment>
<keyword evidence="3 9" id="KW-0378">Hydrolase</keyword>
<evidence type="ECO:0000256" key="3">
    <source>
        <dbReference type="ARBA" id="ARBA00022801"/>
    </source>
</evidence>
<dbReference type="EMBL" id="SRRZ01000066">
    <property type="protein sequence ID" value="NQE35876.1"/>
    <property type="molecule type" value="Genomic_DNA"/>
</dbReference>
<dbReference type="InterPro" id="IPR027417">
    <property type="entry name" value="P-loop_NTPase"/>
</dbReference>
<dbReference type="InterPro" id="IPR050534">
    <property type="entry name" value="Coronavir_polyprotein_1ab"/>
</dbReference>
<evidence type="ECO:0000259" key="7">
    <source>
        <dbReference type="Pfam" id="PF13086"/>
    </source>
</evidence>
<dbReference type="InterPro" id="IPR041679">
    <property type="entry name" value="DNA2/NAM7-like_C"/>
</dbReference>
<dbReference type="GO" id="GO:0003678">
    <property type="term" value="F:DNA helicase activity"/>
    <property type="evidence" value="ECO:0007669"/>
    <property type="project" value="UniProtKB-EC"/>
</dbReference>
<dbReference type="Pfam" id="PF13087">
    <property type="entry name" value="AAA_12"/>
    <property type="match status" value="1"/>
</dbReference>
<dbReference type="CDD" id="cd18808">
    <property type="entry name" value="SF1_C_Upf1"/>
    <property type="match status" value="1"/>
</dbReference>
<feature type="domain" description="DNA2/NAM7 helicase helicase" evidence="7">
    <location>
        <begin position="238"/>
        <end position="416"/>
    </location>
</feature>
<evidence type="ECO:0000256" key="2">
    <source>
        <dbReference type="ARBA" id="ARBA00022741"/>
    </source>
</evidence>
<evidence type="ECO:0000313" key="10">
    <source>
        <dbReference type="Proteomes" id="UP000702425"/>
    </source>
</evidence>
<dbReference type="InterPro" id="IPR041677">
    <property type="entry name" value="DNA2/NAM7_AAA_11"/>
</dbReference>
<sequence>MNNAAKVDAILNAWFDYIDLDDYSNARIEAAKVKQRGIGLVGDSVLIEQAIFEELQQKVNQNQQGQQEPVWVLSFPQVLDVERGKSYLCPLFNLEVTSILKGEYREEGWKLDELKLTEAGENVTTFLGLDEKEREDLITQDGLRQFLETTFKLEFQTYEEWMQQVSLPRRQIQRRPYLFEFPGGRFSKNLQQDLKEIESGSKDWSIGHPAYEYLFGVPQLPKHEVIYMGAFPTHAPTNSQLKALKHAQSEPVTAVQGPPGSGKTTLILHLIAQQVVNRALRLIDGEEDINNLTVVSSTNNKAVDNVIEKIDEWLNNDRLEHNFLYLKGGSIENIQKAGCAIEQLKKGIEYIQQHSFNETAFNQNKQKIKQIQDDILLNESNYLAARHQRALDEERLPHLREEIQTLQQHLDEVIATQSNLQQRATDLAEYEQLPIEAYRKIELRFSNAERQMPEGRLPWWTRLWRWITGRTEKQIITKAVLACESAIESTFNTPFPVENPKNRREFFQELGRVTDKLAQAKDLQHVQASLPTIAEDIANTEQQKDEADRELTSLESSLAIPLEDFYASFHEKFHNQHQELFKISREFLTQQALQDKDNVKKALKLYLDCLSGYSKAPNKFKINQEEYFKAISLIFPVISCGLYSVRNMLPRVSECVDRTIIDEAGMIPLHQSFPLLIRSRKAIIVGDPLQIEPVITLSDRRRDNYRQTAFIDKGLTEIDYNSYSPEEEYSATTYHRAAGATGENGNTGNGICLMEHYRCQPSIIQYCNAIAGYNLEIKTEPVDSLLERHLIAYDVEGNIRNNINLEEVTAVCEIIQNLVNQGYSLEDIGVISAFRAQANALEESITKKFPQFKKKSVGTIHNFQGSEKKVIILSTKVCRSQDNVRWINRRPNLLNVAVSRAKELFILVGNLYRLEKAGSYTRQLVEHIRKLEDRELGYIVEYKPQAEIPQQQPGTTVIENCKHLKVIKEAIDRVERELLIVSPWIRGDEPKWFVTEILSVLQKGVKVTVIYGNKSSEDNDNNDARAEKELRDLFTQHPDTGSRLIRLGKELHIESRGTNERTLVCDDRFAVIGSWNWLSHPYRERCRRSSSINPKVQFRRETSIQFYDPSSIADIKKRIIEYLHNN</sequence>
<keyword evidence="6" id="KW-0175">Coiled coil</keyword>
<dbReference type="InterPro" id="IPR047187">
    <property type="entry name" value="SF1_C_Upf1"/>
</dbReference>
<keyword evidence="2" id="KW-0547">Nucleotide-binding</keyword>
<feature type="coiled-coil region" evidence="6">
    <location>
        <begin position="530"/>
        <end position="557"/>
    </location>
</feature>
<protein>
    <submittedName>
        <fullName evidence="9">ATP-dependent RecD-like DNA helicase</fullName>
        <ecNumber evidence="9">3.6.4.12</ecNumber>
    </submittedName>
</protein>
<dbReference type="Proteomes" id="UP000702425">
    <property type="component" value="Unassembled WGS sequence"/>
</dbReference>
<dbReference type="PANTHER" id="PTHR43788">
    <property type="entry name" value="DNA2/NAM7 HELICASE FAMILY MEMBER"/>
    <property type="match status" value="1"/>
</dbReference>
<dbReference type="Pfam" id="PF13086">
    <property type="entry name" value="AAA_11"/>
    <property type="match status" value="1"/>
</dbReference>
<evidence type="ECO:0000256" key="1">
    <source>
        <dbReference type="ARBA" id="ARBA00007913"/>
    </source>
</evidence>
<dbReference type="Gene3D" id="3.30.870.10">
    <property type="entry name" value="Endonuclease Chain A"/>
    <property type="match status" value="1"/>
</dbReference>
<dbReference type="GO" id="GO:0016787">
    <property type="term" value="F:hydrolase activity"/>
    <property type="evidence" value="ECO:0007669"/>
    <property type="project" value="UniProtKB-KW"/>
</dbReference>
<dbReference type="SUPFAM" id="SSF56024">
    <property type="entry name" value="Phospholipase D/nuclease"/>
    <property type="match status" value="1"/>
</dbReference>